<proteinExistence type="predicted"/>
<feature type="chain" id="PRO_5021715412" evidence="2">
    <location>
        <begin position="21"/>
        <end position="160"/>
    </location>
</feature>
<dbReference type="Pfam" id="PF13511">
    <property type="entry name" value="DUF4124"/>
    <property type="match status" value="1"/>
</dbReference>
<keyword evidence="2" id="KW-0732">Signal</keyword>
<sequence>MRLRYSPLLLLTLASSIVFAGQVYEWTDANGKRHFSDTPPAGVEAKATGIRTGPRTSSTPPAGGAAQSTADAPTTWAEKNADFSKRKAEAAENTAKANEEAEQARRKKEACEQASAQLKLLESGGRVQRINNAGEREVLDDAGRAEEMERSRNVMKRACE</sequence>
<evidence type="ECO:0000313" key="5">
    <source>
        <dbReference type="Proteomes" id="UP000319502"/>
    </source>
</evidence>
<dbReference type="Proteomes" id="UP000319502">
    <property type="component" value="Unassembled WGS sequence"/>
</dbReference>
<accession>A0A557QKG7</accession>
<evidence type="ECO:0000256" key="1">
    <source>
        <dbReference type="SAM" id="MobiDB-lite"/>
    </source>
</evidence>
<gene>
    <name evidence="4" type="ORF">FHP91_16650</name>
</gene>
<evidence type="ECO:0000313" key="4">
    <source>
        <dbReference type="EMBL" id="TVO53402.1"/>
    </source>
</evidence>
<name>A0A557QKG7_9RHOO</name>
<evidence type="ECO:0000259" key="3">
    <source>
        <dbReference type="Pfam" id="PF13511"/>
    </source>
</evidence>
<feature type="compositionally biased region" description="Polar residues" evidence="1">
    <location>
        <begin position="54"/>
        <end position="72"/>
    </location>
</feature>
<feature type="compositionally biased region" description="Basic and acidic residues" evidence="1">
    <location>
        <begin position="134"/>
        <end position="160"/>
    </location>
</feature>
<dbReference type="OrthoDB" id="9181422at2"/>
<dbReference type="AlphaFoldDB" id="A0A557QKG7"/>
<dbReference type="InterPro" id="IPR025392">
    <property type="entry name" value="DUF4124"/>
</dbReference>
<comment type="caution">
    <text evidence="4">The sequence shown here is derived from an EMBL/GenBank/DDBJ whole genome shotgun (WGS) entry which is preliminary data.</text>
</comment>
<keyword evidence="5" id="KW-1185">Reference proteome</keyword>
<organism evidence="4 5">
    <name type="scientific">Denitromonas halophila</name>
    <dbReference type="NCBI Taxonomy" id="1629404"/>
    <lineage>
        <taxon>Bacteria</taxon>
        <taxon>Pseudomonadati</taxon>
        <taxon>Pseudomonadota</taxon>
        <taxon>Betaproteobacteria</taxon>
        <taxon>Rhodocyclales</taxon>
        <taxon>Zoogloeaceae</taxon>
        <taxon>Denitromonas</taxon>
    </lineage>
</organism>
<feature type="domain" description="DUF4124" evidence="3">
    <location>
        <begin position="10"/>
        <end position="62"/>
    </location>
</feature>
<feature type="region of interest" description="Disordered" evidence="1">
    <location>
        <begin position="33"/>
        <end position="160"/>
    </location>
</feature>
<dbReference type="RefSeq" id="WP_144310632.1">
    <property type="nucleotide sequence ID" value="NZ_VMNK01000015.1"/>
</dbReference>
<evidence type="ECO:0000256" key="2">
    <source>
        <dbReference type="SAM" id="SignalP"/>
    </source>
</evidence>
<feature type="signal peptide" evidence="2">
    <location>
        <begin position="1"/>
        <end position="20"/>
    </location>
</feature>
<reference evidence="4 5" key="1">
    <citation type="submission" date="2019-07" db="EMBL/GenBank/DDBJ databases">
        <title>The pathways for chlorine oxyanion respiration interact through the shared metabolite chlorate.</title>
        <authorList>
            <person name="Barnum T.P."/>
            <person name="Cheng Y."/>
            <person name="Hill K.A."/>
            <person name="Lucas L.N."/>
            <person name="Carlson H.K."/>
            <person name="Coates J.D."/>
        </authorList>
    </citation>
    <scope>NUCLEOTIDE SEQUENCE [LARGE SCALE GENOMIC DNA]</scope>
    <source>
        <strain evidence="4 5">SFB-3</strain>
    </source>
</reference>
<dbReference type="EMBL" id="VMNK01000015">
    <property type="protein sequence ID" value="TVO53402.1"/>
    <property type="molecule type" value="Genomic_DNA"/>
</dbReference>
<protein>
    <submittedName>
        <fullName evidence="4">DUF4124 domain-containing protein</fullName>
    </submittedName>
</protein>
<feature type="compositionally biased region" description="Basic and acidic residues" evidence="1">
    <location>
        <begin position="79"/>
        <end position="90"/>
    </location>
</feature>